<proteinExistence type="predicted"/>
<feature type="transmembrane region" description="Helical" evidence="6">
    <location>
        <begin position="15"/>
        <end position="34"/>
    </location>
</feature>
<evidence type="ECO:0000256" key="3">
    <source>
        <dbReference type="ARBA" id="ARBA00022692"/>
    </source>
</evidence>
<evidence type="ECO:0000256" key="1">
    <source>
        <dbReference type="ARBA" id="ARBA00004651"/>
    </source>
</evidence>
<keyword evidence="3 6" id="KW-0812">Transmembrane</keyword>
<dbReference type="Pfam" id="PF03706">
    <property type="entry name" value="LPG_synthase_TM"/>
    <property type="match status" value="1"/>
</dbReference>
<evidence type="ECO:0000256" key="2">
    <source>
        <dbReference type="ARBA" id="ARBA00022475"/>
    </source>
</evidence>
<evidence type="ECO:0000256" key="6">
    <source>
        <dbReference type="SAM" id="Phobius"/>
    </source>
</evidence>
<feature type="transmembrane region" description="Helical" evidence="6">
    <location>
        <begin position="41"/>
        <end position="63"/>
    </location>
</feature>
<protein>
    <submittedName>
        <fullName evidence="7">Uncharacterized protein</fullName>
    </submittedName>
</protein>
<reference evidence="7" key="1">
    <citation type="submission" date="2018-05" db="EMBL/GenBank/DDBJ databases">
        <authorList>
            <person name="Lanie J.A."/>
            <person name="Ng W.-L."/>
            <person name="Kazmierczak K.M."/>
            <person name="Andrzejewski T.M."/>
            <person name="Davidsen T.M."/>
            <person name="Wayne K.J."/>
            <person name="Tettelin H."/>
            <person name="Glass J.I."/>
            <person name="Rusch D."/>
            <person name="Podicherti R."/>
            <person name="Tsui H.-C.T."/>
            <person name="Winkler M.E."/>
        </authorList>
    </citation>
    <scope>NUCLEOTIDE SEQUENCE</scope>
</reference>
<sequence>ERIGTAVRAVILERASGQLVMTMVAAGSVIWLLLTLERTGWLRFLGVVAVSGVATSGLIFWLWQQRISDDSLVRRAWRDTYAALLSIRALPIQLASSVLIVASYLLTYLVAARAVGVNTPLLILLPLVAPVLVTMLFPVTIAGWGIREGAAAVLWGAVGLTAVDGVAISVGYGFLVLFSSLPGGVILAIQMWRKTRPVDEG</sequence>
<dbReference type="AlphaFoldDB" id="A0A382WJS6"/>
<gene>
    <name evidence="7" type="ORF">METZ01_LOCUS411734</name>
</gene>
<dbReference type="PANTHER" id="PTHR40277:SF1">
    <property type="entry name" value="BLL5419 PROTEIN"/>
    <property type="match status" value="1"/>
</dbReference>
<evidence type="ECO:0000256" key="4">
    <source>
        <dbReference type="ARBA" id="ARBA00022989"/>
    </source>
</evidence>
<organism evidence="7">
    <name type="scientific">marine metagenome</name>
    <dbReference type="NCBI Taxonomy" id="408172"/>
    <lineage>
        <taxon>unclassified sequences</taxon>
        <taxon>metagenomes</taxon>
        <taxon>ecological metagenomes</taxon>
    </lineage>
</organism>
<feature type="transmembrane region" description="Helical" evidence="6">
    <location>
        <begin position="166"/>
        <end position="189"/>
    </location>
</feature>
<keyword evidence="4 6" id="KW-1133">Transmembrane helix</keyword>
<name>A0A382WJS6_9ZZZZ</name>
<feature type="transmembrane region" description="Helical" evidence="6">
    <location>
        <begin position="83"/>
        <end position="109"/>
    </location>
</feature>
<keyword evidence="2" id="KW-1003">Cell membrane</keyword>
<keyword evidence="5 6" id="KW-0472">Membrane</keyword>
<dbReference type="InterPro" id="IPR022791">
    <property type="entry name" value="L-PG_synthase/AglD"/>
</dbReference>
<feature type="non-terminal residue" evidence="7">
    <location>
        <position position="1"/>
    </location>
</feature>
<evidence type="ECO:0000256" key="5">
    <source>
        <dbReference type="ARBA" id="ARBA00023136"/>
    </source>
</evidence>
<dbReference type="EMBL" id="UINC01160308">
    <property type="protein sequence ID" value="SVD58880.1"/>
    <property type="molecule type" value="Genomic_DNA"/>
</dbReference>
<feature type="transmembrane region" description="Helical" evidence="6">
    <location>
        <begin position="121"/>
        <end position="146"/>
    </location>
</feature>
<dbReference type="PANTHER" id="PTHR40277">
    <property type="entry name" value="BLL5419 PROTEIN"/>
    <property type="match status" value="1"/>
</dbReference>
<evidence type="ECO:0000313" key="7">
    <source>
        <dbReference type="EMBL" id="SVD58880.1"/>
    </source>
</evidence>
<accession>A0A382WJS6</accession>
<comment type="subcellular location">
    <subcellularLocation>
        <location evidence="1">Cell membrane</location>
        <topology evidence="1">Multi-pass membrane protein</topology>
    </subcellularLocation>
</comment>
<dbReference type="GO" id="GO:0005886">
    <property type="term" value="C:plasma membrane"/>
    <property type="evidence" value="ECO:0007669"/>
    <property type="project" value="UniProtKB-SubCell"/>
</dbReference>